<dbReference type="Pfam" id="PF00248">
    <property type="entry name" value="Aldo_ket_red"/>
    <property type="match status" value="2"/>
</dbReference>
<dbReference type="PANTHER" id="PTHR42686:SF1">
    <property type="entry name" value="GH17980P-RELATED"/>
    <property type="match status" value="1"/>
</dbReference>
<dbReference type="GO" id="GO:0016491">
    <property type="term" value="F:oxidoreductase activity"/>
    <property type="evidence" value="ECO:0007669"/>
    <property type="project" value="InterPro"/>
</dbReference>
<comment type="caution">
    <text evidence="2">The sequence shown here is derived from an EMBL/GenBank/DDBJ whole genome shotgun (WGS) entry which is preliminary data.</text>
</comment>
<protein>
    <recommendedName>
        <fullName evidence="1">NADP-dependent oxidoreductase domain-containing protein</fullName>
    </recommendedName>
</protein>
<dbReference type="InterPro" id="IPR020471">
    <property type="entry name" value="AKR"/>
</dbReference>
<gene>
    <name evidence="2" type="ORF">HAZT_HAZT005886</name>
</gene>
<organism evidence="2">
    <name type="scientific">Hyalella azteca</name>
    <name type="common">Amphipod</name>
    <dbReference type="NCBI Taxonomy" id="294128"/>
    <lineage>
        <taxon>Eukaryota</taxon>
        <taxon>Metazoa</taxon>
        <taxon>Ecdysozoa</taxon>
        <taxon>Arthropoda</taxon>
        <taxon>Crustacea</taxon>
        <taxon>Multicrustacea</taxon>
        <taxon>Malacostraca</taxon>
        <taxon>Eumalacostraca</taxon>
        <taxon>Peracarida</taxon>
        <taxon>Amphipoda</taxon>
        <taxon>Senticaudata</taxon>
        <taxon>Talitrida</taxon>
        <taxon>Talitroidea</taxon>
        <taxon>Hyalellidae</taxon>
        <taxon>Hyalella</taxon>
    </lineage>
</organism>
<dbReference type="InterPro" id="IPR036812">
    <property type="entry name" value="NAD(P)_OxRdtase_dom_sf"/>
</dbReference>
<evidence type="ECO:0000313" key="2">
    <source>
        <dbReference type="EMBL" id="KAA0203111.1"/>
    </source>
</evidence>
<dbReference type="InterPro" id="IPR023210">
    <property type="entry name" value="NADP_OxRdtase_dom"/>
</dbReference>
<sequence>MVVSHIGLGGCSAGGEYGPVDEAVSVQTIVEAVRNGVNFLDTSPAYGCGRGEEVFAKALKQIPRKAYYICTKVGRYKTTWYEKFDFSAEKTLESIDEMSGYPLSTLKRVVELTNVHVDVVLSHCRCTLLDTELLNYVPFFQSKGVGIINSSVTAMRLLSSSGPPQWHPASSQLRNICCQAAKLSKSRGVELAGLAAQFSVMSPGVDIHILGCDNIEIFAEIFELVTEPPSDERQKLMQEVQDLLKTVRVRNWEGGEISDYLNALALSSRPSDAVRRYSGNFQIVHGQKSA</sequence>
<reference evidence="2" key="2">
    <citation type="journal article" date="2018" name="Environ. Sci. Technol.">
        <title>The Toxicogenome of Hyalella azteca: A Model for Sediment Ecotoxicology and Evolutionary Toxicology.</title>
        <authorList>
            <person name="Poynton H.C."/>
            <person name="Hasenbein S."/>
            <person name="Benoit J.B."/>
            <person name="Sepulveda M.S."/>
            <person name="Poelchau M.F."/>
            <person name="Hughes D.S.T."/>
            <person name="Murali S.C."/>
            <person name="Chen S."/>
            <person name="Glastad K.M."/>
            <person name="Goodisman M.A.D."/>
            <person name="Werren J.H."/>
            <person name="Vineis J.H."/>
            <person name="Bowen J.L."/>
            <person name="Friedrich M."/>
            <person name="Jones J."/>
            <person name="Robertson H.M."/>
            <person name="Feyereisen R."/>
            <person name="Mechler-Hickson A."/>
            <person name="Mathers N."/>
            <person name="Lee C.E."/>
            <person name="Colbourne J.K."/>
            <person name="Biales A."/>
            <person name="Johnston J.S."/>
            <person name="Wellborn G.A."/>
            <person name="Rosendale A.J."/>
            <person name="Cridge A.G."/>
            <person name="Munoz-Torres M.C."/>
            <person name="Bain P.A."/>
            <person name="Manny A.R."/>
            <person name="Major K.M."/>
            <person name="Lambert F.N."/>
            <person name="Vulpe C.D."/>
            <person name="Tuck P."/>
            <person name="Blalock B.J."/>
            <person name="Lin Y.Y."/>
            <person name="Smith M.E."/>
            <person name="Ochoa-Acuna H."/>
            <person name="Chen M.M."/>
            <person name="Childers C.P."/>
            <person name="Qu J."/>
            <person name="Dugan S."/>
            <person name="Lee S.L."/>
            <person name="Chao H."/>
            <person name="Dinh H."/>
            <person name="Han Y."/>
            <person name="Doddapaneni H."/>
            <person name="Worley K.C."/>
            <person name="Muzny D.M."/>
            <person name="Gibbs R.A."/>
            <person name="Richards S."/>
        </authorList>
    </citation>
    <scope>NUCLEOTIDE SEQUENCE</scope>
    <source>
        <strain evidence="2">HAZT.00-mixed</strain>
        <tissue evidence="2">Whole organism</tissue>
    </source>
</reference>
<dbReference type="PANTHER" id="PTHR42686">
    <property type="entry name" value="GH17980P-RELATED"/>
    <property type="match status" value="1"/>
</dbReference>
<dbReference type="SUPFAM" id="SSF51430">
    <property type="entry name" value="NAD(P)-linked oxidoreductase"/>
    <property type="match status" value="1"/>
</dbReference>
<dbReference type="EMBL" id="JQDR03002444">
    <property type="protein sequence ID" value="KAA0203111.1"/>
    <property type="molecule type" value="Genomic_DNA"/>
</dbReference>
<feature type="domain" description="NADP-dependent oxidoreductase" evidence="1">
    <location>
        <begin position="99"/>
        <end position="240"/>
    </location>
</feature>
<evidence type="ECO:0000259" key="1">
    <source>
        <dbReference type="Pfam" id="PF00248"/>
    </source>
</evidence>
<dbReference type="GO" id="GO:0005829">
    <property type="term" value="C:cytosol"/>
    <property type="evidence" value="ECO:0007669"/>
    <property type="project" value="TreeGrafter"/>
</dbReference>
<name>A0A6A0HD00_HYAAZ</name>
<accession>A0A6A0HD00</accession>
<dbReference type="OrthoDB" id="48988at2759"/>
<dbReference type="Gene3D" id="3.20.20.100">
    <property type="entry name" value="NADP-dependent oxidoreductase domain"/>
    <property type="match status" value="2"/>
</dbReference>
<feature type="domain" description="NADP-dependent oxidoreductase" evidence="1">
    <location>
        <begin position="6"/>
        <end position="98"/>
    </location>
</feature>
<proteinExistence type="predicted"/>
<reference evidence="2" key="3">
    <citation type="submission" date="2019-06" db="EMBL/GenBank/DDBJ databases">
        <authorList>
            <person name="Poynton C."/>
            <person name="Hasenbein S."/>
            <person name="Benoit J.B."/>
            <person name="Sepulveda M.S."/>
            <person name="Poelchau M.F."/>
            <person name="Murali S.C."/>
            <person name="Chen S."/>
            <person name="Glastad K.M."/>
            <person name="Werren J.H."/>
            <person name="Vineis J.H."/>
            <person name="Bowen J.L."/>
            <person name="Friedrich M."/>
            <person name="Jones J."/>
            <person name="Robertson H.M."/>
            <person name="Feyereisen R."/>
            <person name="Mechler-Hickson A."/>
            <person name="Mathers N."/>
            <person name="Lee C.E."/>
            <person name="Colbourne J.K."/>
            <person name="Biales A."/>
            <person name="Johnston J.S."/>
            <person name="Wellborn G.A."/>
            <person name="Rosendale A.J."/>
            <person name="Cridge A.G."/>
            <person name="Munoz-Torres M.C."/>
            <person name="Bain P.A."/>
            <person name="Manny A.R."/>
            <person name="Major K.M."/>
            <person name="Lambert F.N."/>
            <person name="Vulpe C.D."/>
            <person name="Tuck P."/>
            <person name="Blalock B.J."/>
            <person name="Lin Y.-Y."/>
            <person name="Smith M.E."/>
            <person name="Ochoa-Acuna H."/>
            <person name="Chen M.-J.M."/>
            <person name="Childers C.P."/>
            <person name="Qu J."/>
            <person name="Dugan S."/>
            <person name="Lee S.L."/>
            <person name="Chao H."/>
            <person name="Dinh H."/>
            <person name="Han Y."/>
            <person name="Doddapaneni H."/>
            <person name="Worley K.C."/>
            <person name="Muzny D.M."/>
            <person name="Gibbs R.A."/>
            <person name="Richards S."/>
        </authorList>
    </citation>
    <scope>NUCLEOTIDE SEQUENCE</scope>
    <source>
        <strain evidence="2">HAZT.00-mixed</strain>
        <tissue evidence="2">Whole organism</tissue>
    </source>
</reference>
<dbReference type="AlphaFoldDB" id="A0A6A0HD00"/>
<dbReference type="Proteomes" id="UP000711488">
    <property type="component" value="Unassembled WGS sequence"/>
</dbReference>
<reference evidence="2" key="1">
    <citation type="submission" date="2014-08" db="EMBL/GenBank/DDBJ databases">
        <authorList>
            <person name="Murali S."/>
            <person name="Richards S."/>
            <person name="Bandaranaike D."/>
            <person name="Bellair M."/>
            <person name="Blankenburg K."/>
            <person name="Chao H."/>
            <person name="Dinh H."/>
            <person name="Doddapaneni H."/>
            <person name="Dugan-Rocha S."/>
            <person name="Elkadiri S."/>
            <person name="Gnanaolivu R."/>
            <person name="Hughes D."/>
            <person name="Lee S."/>
            <person name="Li M."/>
            <person name="Ming W."/>
            <person name="Munidasa M."/>
            <person name="Muniz J."/>
            <person name="Nguyen L."/>
            <person name="Osuji N."/>
            <person name="Pu L.-L."/>
            <person name="Puazo M."/>
            <person name="Skinner E."/>
            <person name="Qu C."/>
            <person name="Quiroz J."/>
            <person name="Raj R."/>
            <person name="Weissenberger G."/>
            <person name="Xin Y."/>
            <person name="Zou X."/>
            <person name="Han Y."/>
            <person name="Worley K."/>
            <person name="Muzny D."/>
            <person name="Gibbs R."/>
        </authorList>
    </citation>
    <scope>NUCLEOTIDE SEQUENCE</scope>
    <source>
        <strain evidence="2">HAZT.00-mixed</strain>
        <tissue evidence="2">Whole organism</tissue>
    </source>
</reference>